<dbReference type="SUPFAM" id="SSF101874">
    <property type="entry name" value="YceI-like"/>
    <property type="match status" value="1"/>
</dbReference>
<dbReference type="InterPro" id="IPR036761">
    <property type="entry name" value="TTHA0802/YceI-like_sf"/>
</dbReference>
<reference evidence="3" key="1">
    <citation type="submission" date="2021-09" db="EMBL/GenBank/DDBJ databases">
        <title>Fulvivirga sp. isolated from coastal sediment.</title>
        <authorList>
            <person name="Yu H."/>
        </authorList>
    </citation>
    <scope>NUCLEOTIDE SEQUENCE</scope>
    <source>
        <strain evidence="3">1062</strain>
    </source>
</reference>
<dbReference type="EMBL" id="JAIXNE010000001">
    <property type="protein sequence ID" value="MCA6073348.1"/>
    <property type="molecule type" value="Genomic_DNA"/>
</dbReference>
<evidence type="ECO:0000313" key="3">
    <source>
        <dbReference type="EMBL" id="MCA6073348.1"/>
    </source>
</evidence>
<evidence type="ECO:0000256" key="1">
    <source>
        <dbReference type="SAM" id="SignalP"/>
    </source>
</evidence>
<dbReference type="PROSITE" id="PS51257">
    <property type="entry name" value="PROKAR_LIPOPROTEIN"/>
    <property type="match status" value="1"/>
</dbReference>
<dbReference type="Proteomes" id="UP001139409">
    <property type="component" value="Unassembled WGS sequence"/>
</dbReference>
<proteinExistence type="predicted"/>
<feature type="signal peptide" evidence="1">
    <location>
        <begin position="1"/>
        <end position="17"/>
    </location>
</feature>
<dbReference type="AlphaFoldDB" id="A0A9X1HJN2"/>
<comment type="caution">
    <text evidence="3">The sequence shown here is derived from an EMBL/GenBank/DDBJ whole genome shotgun (WGS) entry which is preliminary data.</text>
</comment>
<keyword evidence="1" id="KW-0732">Signal</keyword>
<gene>
    <name evidence="3" type="ORF">LDX50_00620</name>
</gene>
<evidence type="ECO:0000259" key="2">
    <source>
        <dbReference type="SMART" id="SM00867"/>
    </source>
</evidence>
<evidence type="ECO:0000313" key="4">
    <source>
        <dbReference type="Proteomes" id="UP001139409"/>
    </source>
</evidence>
<sequence>MKSLKFLAFVFIVGMTAACSGKPEGTDAEVTDAQEVAEVSSEATSFAINTDNSTISWIGSKPAGKHNGWLPITEGSIAVRDGQIEGGKIVMSVTDIQNEDLAGDPDSQAKLVGHLKSADFFDAENHPTATFEITSVEPFDGSQEIVEKEEFETEFTPATNKENMVEEPTHTITGNLTMRGKTLAVSFPANVSMENGQISAKAKFNIDRTNWGLMYGDEASALDKAKDKFIYNTVNIGFEVTAAASNEMASM</sequence>
<keyword evidence="4" id="KW-1185">Reference proteome</keyword>
<protein>
    <submittedName>
        <fullName evidence="3">YceI family protein</fullName>
    </submittedName>
</protein>
<dbReference type="SMART" id="SM00867">
    <property type="entry name" value="YceI"/>
    <property type="match status" value="1"/>
</dbReference>
<dbReference type="Pfam" id="PF04264">
    <property type="entry name" value="YceI"/>
    <property type="match status" value="1"/>
</dbReference>
<accession>A0A9X1HJN2</accession>
<feature type="chain" id="PRO_5040953819" evidence="1">
    <location>
        <begin position="18"/>
        <end position="251"/>
    </location>
</feature>
<dbReference type="Gene3D" id="2.40.128.110">
    <property type="entry name" value="Lipid/polyisoprenoid-binding, YceI-like"/>
    <property type="match status" value="1"/>
</dbReference>
<dbReference type="InterPro" id="IPR007372">
    <property type="entry name" value="Lipid/polyisoprenoid-bd_YceI"/>
</dbReference>
<dbReference type="PANTHER" id="PTHR34406">
    <property type="entry name" value="PROTEIN YCEI"/>
    <property type="match status" value="1"/>
</dbReference>
<dbReference type="RefSeq" id="WP_225696467.1">
    <property type="nucleotide sequence ID" value="NZ_JAIXNE010000001.1"/>
</dbReference>
<feature type="domain" description="Lipid/polyisoprenoid-binding YceI-like" evidence="2">
    <location>
        <begin position="45"/>
        <end position="243"/>
    </location>
</feature>
<organism evidence="3 4">
    <name type="scientific">Fulvivirga sedimenti</name>
    <dbReference type="NCBI Taxonomy" id="2879465"/>
    <lineage>
        <taxon>Bacteria</taxon>
        <taxon>Pseudomonadati</taxon>
        <taxon>Bacteroidota</taxon>
        <taxon>Cytophagia</taxon>
        <taxon>Cytophagales</taxon>
        <taxon>Fulvivirgaceae</taxon>
        <taxon>Fulvivirga</taxon>
    </lineage>
</organism>
<dbReference type="PANTHER" id="PTHR34406:SF1">
    <property type="entry name" value="PROTEIN YCEI"/>
    <property type="match status" value="1"/>
</dbReference>
<name>A0A9X1HJN2_9BACT</name>